<dbReference type="InterPro" id="IPR029044">
    <property type="entry name" value="Nucleotide-diphossugar_trans"/>
</dbReference>
<evidence type="ECO:0000313" key="3">
    <source>
        <dbReference type="Proteomes" id="UP000634139"/>
    </source>
</evidence>
<sequence length="479" mass="55222">MLELIDSAVPIITILIAIVATVFVFSGIDDLLMDVFYVVWRVFRRPAFNRKHRPLTREMLLAEPQRPIAVMIPAWREDKVIRATLLRAIEKIQYDEYTIFVGVYPNDPATRAEVEGARTLYPERIRIVEVGHDGPTTKADCLNAIIADAFALEQTTGKPFEIFVLDDAEDAIPRYGFLVFNHLVPRKDFVQLPVFPEKVRWWKFTAGHYMDEFAQLHLKDMRTREWLTGVIPSAGVGAAFSRRAMLLAAEVNHGKVFSEDTLTEDYELPLQLVRMKANEAFVEPGKPVYSEHPDIAPEVTVDEEYPYIRSAFPEKLRAAVRQKTRWVLGISLQGWEHLGWRGGGAMHSYMLWRDRKVLFGNLANFAGYILVVFTLGLWITRWQITDDQTFPNVVPEGTLVWYLLIINFFIMLIQLIVRFACTLTIYGLIHAVLSIPRAVWGNFINFLATTRALLFYFRARKRHEPIPWDKTEHTPSELN</sequence>
<reference evidence="2" key="2">
    <citation type="submission" date="2020-09" db="EMBL/GenBank/DDBJ databases">
        <authorList>
            <person name="Sun Q."/>
            <person name="Kim S."/>
        </authorList>
    </citation>
    <scope>NUCLEOTIDE SEQUENCE</scope>
    <source>
        <strain evidence="2">KCTC 32422</strain>
    </source>
</reference>
<dbReference type="Pfam" id="PF13641">
    <property type="entry name" value="Glyco_tranf_2_3"/>
    <property type="match status" value="1"/>
</dbReference>
<gene>
    <name evidence="2" type="ORF">GCM10011617_08900</name>
</gene>
<accession>A0A918VCX8</accession>
<keyword evidence="1" id="KW-0472">Membrane</keyword>
<protein>
    <recommendedName>
        <fullName evidence="4">Adsorption protein B</fullName>
    </recommendedName>
</protein>
<dbReference type="NCBIfam" id="NF011305">
    <property type="entry name" value="PRK14716.1-3"/>
    <property type="match status" value="1"/>
</dbReference>
<dbReference type="RefSeq" id="WP_189539228.1">
    <property type="nucleotide sequence ID" value="NZ_BMZD01000002.1"/>
</dbReference>
<dbReference type="AlphaFoldDB" id="A0A918VCX8"/>
<reference evidence="2" key="1">
    <citation type="journal article" date="2014" name="Int. J. Syst. Evol. Microbiol.">
        <title>Complete genome sequence of Corynebacterium casei LMG S-19264T (=DSM 44701T), isolated from a smear-ripened cheese.</title>
        <authorList>
            <consortium name="US DOE Joint Genome Institute (JGI-PGF)"/>
            <person name="Walter F."/>
            <person name="Albersmeier A."/>
            <person name="Kalinowski J."/>
            <person name="Ruckert C."/>
        </authorList>
    </citation>
    <scope>NUCLEOTIDE SEQUENCE</scope>
    <source>
        <strain evidence="2">KCTC 32422</strain>
    </source>
</reference>
<dbReference type="Proteomes" id="UP000634139">
    <property type="component" value="Unassembled WGS sequence"/>
</dbReference>
<name>A0A918VCX8_9SPHN</name>
<feature type="transmembrane region" description="Helical" evidence="1">
    <location>
        <begin position="438"/>
        <end position="457"/>
    </location>
</feature>
<evidence type="ECO:0008006" key="4">
    <source>
        <dbReference type="Google" id="ProtNLM"/>
    </source>
</evidence>
<evidence type="ECO:0000313" key="2">
    <source>
        <dbReference type="EMBL" id="GGZ91769.1"/>
    </source>
</evidence>
<feature type="transmembrane region" description="Helical" evidence="1">
    <location>
        <begin position="399"/>
        <end position="426"/>
    </location>
</feature>
<dbReference type="EMBL" id="BMZD01000002">
    <property type="protein sequence ID" value="GGZ91769.1"/>
    <property type="molecule type" value="Genomic_DNA"/>
</dbReference>
<dbReference type="SUPFAM" id="SSF53448">
    <property type="entry name" value="Nucleotide-diphospho-sugar transferases"/>
    <property type="match status" value="1"/>
</dbReference>
<feature type="transmembrane region" description="Helical" evidence="1">
    <location>
        <begin position="357"/>
        <end position="379"/>
    </location>
</feature>
<feature type="transmembrane region" description="Helical" evidence="1">
    <location>
        <begin position="12"/>
        <end position="43"/>
    </location>
</feature>
<keyword evidence="1" id="KW-1133">Transmembrane helix</keyword>
<comment type="caution">
    <text evidence="2">The sequence shown here is derived from an EMBL/GenBank/DDBJ whole genome shotgun (WGS) entry which is preliminary data.</text>
</comment>
<evidence type="ECO:0000256" key="1">
    <source>
        <dbReference type="SAM" id="Phobius"/>
    </source>
</evidence>
<keyword evidence="3" id="KW-1185">Reference proteome</keyword>
<dbReference type="Gene3D" id="3.90.550.10">
    <property type="entry name" value="Spore Coat Polysaccharide Biosynthesis Protein SpsA, Chain A"/>
    <property type="match status" value="1"/>
</dbReference>
<proteinExistence type="predicted"/>
<organism evidence="2 3">
    <name type="scientific">Novosphingobium arvoryzae</name>
    <dbReference type="NCBI Taxonomy" id="1256514"/>
    <lineage>
        <taxon>Bacteria</taxon>
        <taxon>Pseudomonadati</taxon>
        <taxon>Pseudomonadota</taxon>
        <taxon>Alphaproteobacteria</taxon>
        <taxon>Sphingomonadales</taxon>
        <taxon>Sphingomonadaceae</taxon>
        <taxon>Novosphingobium</taxon>
    </lineage>
</organism>
<keyword evidence="1" id="KW-0812">Transmembrane</keyword>